<keyword evidence="3" id="KW-1185">Reference proteome</keyword>
<keyword evidence="1" id="KW-0732">Signal</keyword>
<dbReference type="RefSeq" id="WP_121096634.1">
    <property type="nucleotide sequence ID" value="NZ_UIHC01000056.1"/>
</dbReference>
<name>A0A3B0MV00_9RHOB</name>
<organism evidence="2 3">
    <name type="scientific">Roseinatronobacter ekhonensis</name>
    <dbReference type="NCBI Taxonomy" id="254356"/>
    <lineage>
        <taxon>Bacteria</taxon>
        <taxon>Pseudomonadati</taxon>
        <taxon>Pseudomonadota</taxon>
        <taxon>Alphaproteobacteria</taxon>
        <taxon>Rhodobacterales</taxon>
        <taxon>Paracoccaceae</taxon>
        <taxon>Roseinatronobacter</taxon>
    </lineage>
</organism>
<dbReference type="Proteomes" id="UP000272908">
    <property type="component" value="Unassembled WGS sequence"/>
</dbReference>
<protein>
    <recommendedName>
        <fullName evidence="4">EF-hand domain-containing protein</fullName>
    </recommendedName>
</protein>
<evidence type="ECO:0008006" key="4">
    <source>
        <dbReference type="Google" id="ProtNLM"/>
    </source>
</evidence>
<feature type="chain" id="PRO_5017317164" description="EF-hand domain-containing protein" evidence="1">
    <location>
        <begin position="21"/>
        <end position="81"/>
    </location>
</feature>
<evidence type="ECO:0000256" key="1">
    <source>
        <dbReference type="SAM" id="SignalP"/>
    </source>
</evidence>
<reference evidence="3" key="1">
    <citation type="submission" date="2018-08" db="EMBL/GenBank/DDBJ databases">
        <authorList>
            <person name="Rodrigo-Torres L."/>
            <person name="Arahal R. D."/>
            <person name="Lucena T."/>
        </authorList>
    </citation>
    <scope>NUCLEOTIDE SEQUENCE [LARGE SCALE GENOMIC DNA]</scope>
    <source>
        <strain evidence="3">CECT 7235</strain>
    </source>
</reference>
<dbReference type="EMBL" id="UIHC01000056">
    <property type="protein sequence ID" value="SUZ33539.1"/>
    <property type="molecule type" value="Genomic_DNA"/>
</dbReference>
<feature type="signal peptide" evidence="1">
    <location>
        <begin position="1"/>
        <end position="20"/>
    </location>
</feature>
<dbReference type="SUPFAM" id="SSF47473">
    <property type="entry name" value="EF-hand"/>
    <property type="match status" value="1"/>
</dbReference>
<proteinExistence type="predicted"/>
<dbReference type="AlphaFoldDB" id="A0A3B0MV00"/>
<gene>
    <name evidence="2" type="ORF">ROE7235_03311</name>
</gene>
<dbReference type="OrthoDB" id="5470953at2"/>
<accession>A0A3B0MV00</accession>
<sequence length="81" mass="8623">MRRTAVGAMLVALFAAPAFALTVSDVDTDGDSLVSFTEMSVFYPDLSEGLFEEIDTSNDMLVDESELTAALEAGTIVELAK</sequence>
<dbReference type="InterPro" id="IPR011992">
    <property type="entry name" value="EF-hand-dom_pair"/>
</dbReference>
<evidence type="ECO:0000313" key="2">
    <source>
        <dbReference type="EMBL" id="SUZ33539.1"/>
    </source>
</evidence>
<dbReference type="Gene3D" id="1.10.238.10">
    <property type="entry name" value="EF-hand"/>
    <property type="match status" value="1"/>
</dbReference>
<evidence type="ECO:0000313" key="3">
    <source>
        <dbReference type="Proteomes" id="UP000272908"/>
    </source>
</evidence>